<feature type="transmembrane region" description="Helical" evidence="6">
    <location>
        <begin position="748"/>
        <end position="769"/>
    </location>
</feature>
<comment type="caution">
    <text evidence="8">The sequence shown here is derived from an EMBL/GenBank/DDBJ whole genome shotgun (WGS) entry which is preliminary data.</text>
</comment>
<comment type="subcellular location">
    <subcellularLocation>
        <location evidence="1">Membrane</location>
        <topology evidence="1">Multi-pass membrane protein</topology>
    </subcellularLocation>
</comment>
<dbReference type="EMBL" id="JAAFZH010000002">
    <property type="protein sequence ID" value="NDU94781.1"/>
    <property type="molecule type" value="Genomic_DNA"/>
</dbReference>
<dbReference type="RefSeq" id="WP_163945319.1">
    <property type="nucleotide sequence ID" value="NZ_JAAFZH010000002.1"/>
</dbReference>
<keyword evidence="3" id="KW-0133">Cell shape</keyword>
<organism evidence="8 9">
    <name type="scientific">Spirosoma terrae</name>
    <dbReference type="NCBI Taxonomy" id="1968276"/>
    <lineage>
        <taxon>Bacteria</taxon>
        <taxon>Pseudomonadati</taxon>
        <taxon>Bacteroidota</taxon>
        <taxon>Cytophagia</taxon>
        <taxon>Cytophagales</taxon>
        <taxon>Cytophagaceae</taxon>
        <taxon>Spirosoma</taxon>
    </lineage>
</organism>
<feature type="transmembrane region" description="Helical" evidence="6">
    <location>
        <begin position="708"/>
        <end position="727"/>
    </location>
</feature>
<feature type="domain" description="Penicillin-binding protein transpeptidase" evidence="7">
    <location>
        <begin position="983"/>
        <end position="1317"/>
    </location>
</feature>
<dbReference type="GO" id="GO:0032153">
    <property type="term" value="C:cell division site"/>
    <property type="evidence" value="ECO:0007669"/>
    <property type="project" value="TreeGrafter"/>
</dbReference>
<evidence type="ECO:0000313" key="8">
    <source>
        <dbReference type="EMBL" id="NDU94781.1"/>
    </source>
</evidence>
<dbReference type="InterPro" id="IPR012338">
    <property type="entry name" value="Beta-lactam/transpept-like"/>
</dbReference>
<dbReference type="InterPro" id="IPR001460">
    <property type="entry name" value="PCN-bd_Tpept"/>
</dbReference>
<dbReference type="PANTHER" id="PTHR30474">
    <property type="entry name" value="CELL CYCLE PROTEIN"/>
    <property type="match status" value="1"/>
</dbReference>
<feature type="transmembrane region" description="Helical" evidence="6">
    <location>
        <begin position="341"/>
        <end position="365"/>
    </location>
</feature>
<evidence type="ECO:0000256" key="5">
    <source>
        <dbReference type="ARBA" id="ARBA00023136"/>
    </source>
</evidence>
<keyword evidence="9" id="KW-1185">Reference proteome</keyword>
<feature type="transmembrane region" description="Helical" evidence="6">
    <location>
        <begin position="549"/>
        <end position="569"/>
    </location>
</feature>
<dbReference type="Proteomes" id="UP000474175">
    <property type="component" value="Unassembled WGS sequence"/>
</dbReference>
<dbReference type="SUPFAM" id="SSF49464">
    <property type="entry name" value="Carboxypeptidase regulatory domain-like"/>
    <property type="match status" value="1"/>
</dbReference>
<dbReference type="InterPro" id="IPR001182">
    <property type="entry name" value="FtsW/RodA"/>
</dbReference>
<feature type="transmembrane region" description="Helical" evidence="6">
    <location>
        <begin position="12"/>
        <end position="29"/>
    </location>
</feature>
<feature type="transmembrane region" description="Helical" evidence="6">
    <location>
        <begin position="513"/>
        <end position="537"/>
    </location>
</feature>
<dbReference type="GO" id="GO:0005886">
    <property type="term" value="C:plasma membrane"/>
    <property type="evidence" value="ECO:0007669"/>
    <property type="project" value="TreeGrafter"/>
</dbReference>
<evidence type="ECO:0000256" key="4">
    <source>
        <dbReference type="ARBA" id="ARBA00022989"/>
    </source>
</evidence>
<accession>A0A6L9L6K6</accession>
<evidence type="ECO:0000256" key="1">
    <source>
        <dbReference type="ARBA" id="ARBA00004141"/>
    </source>
</evidence>
<evidence type="ECO:0000256" key="3">
    <source>
        <dbReference type="ARBA" id="ARBA00022960"/>
    </source>
</evidence>
<name>A0A6L9L6K6_9BACT</name>
<dbReference type="GO" id="GO:0015648">
    <property type="term" value="F:lipid-linked peptidoglycan transporter activity"/>
    <property type="evidence" value="ECO:0007669"/>
    <property type="project" value="TreeGrafter"/>
</dbReference>
<dbReference type="GO" id="GO:0008658">
    <property type="term" value="F:penicillin binding"/>
    <property type="evidence" value="ECO:0007669"/>
    <property type="project" value="InterPro"/>
</dbReference>
<gene>
    <name evidence="8" type="ORF">GK108_07845</name>
</gene>
<evidence type="ECO:0000256" key="2">
    <source>
        <dbReference type="ARBA" id="ARBA00022692"/>
    </source>
</evidence>
<reference evidence="8 9" key="1">
    <citation type="submission" date="2020-02" db="EMBL/GenBank/DDBJ databases">
        <title>Draft genome sequence of two Spirosoma agri KCTC 52727 and Spirosoma terrae KCTC 52035.</title>
        <authorList>
            <person name="Rojas J."/>
            <person name="Ambika Manirajan B."/>
            <person name="Suarez C."/>
            <person name="Ratering S."/>
            <person name="Schnell S."/>
        </authorList>
    </citation>
    <scope>NUCLEOTIDE SEQUENCE [LARGE SCALE GENOMIC DNA]</scope>
    <source>
        <strain evidence="8 9">KCTC 52035</strain>
    </source>
</reference>
<dbReference type="GO" id="GO:0051301">
    <property type="term" value="P:cell division"/>
    <property type="evidence" value="ECO:0007669"/>
    <property type="project" value="InterPro"/>
</dbReference>
<dbReference type="Gene3D" id="3.40.710.10">
    <property type="entry name" value="DD-peptidase/beta-lactamase superfamily"/>
    <property type="match status" value="1"/>
</dbReference>
<feature type="transmembrane region" description="Helical" evidence="6">
    <location>
        <begin position="464"/>
        <end position="493"/>
    </location>
</feature>
<dbReference type="Pfam" id="PF01098">
    <property type="entry name" value="FTSW_RODA_SPOVE"/>
    <property type="match status" value="2"/>
</dbReference>
<evidence type="ECO:0000259" key="7">
    <source>
        <dbReference type="Pfam" id="PF00905"/>
    </source>
</evidence>
<keyword evidence="2 6" id="KW-0812">Transmembrane</keyword>
<proteinExistence type="predicted"/>
<feature type="transmembrane region" description="Helical" evidence="6">
    <location>
        <begin position="427"/>
        <end position="443"/>
    </location>
</feature>
<dbReference type="Pfam" id="PF00905">
    <property type="entry name" value="Transpeptidase"/>
    <property type="match status" value="1"/>
</dbReference>
<keyword evidence="4 6" id="KW-1133">Transmembrane helix</keyword>
<dbReference type="InterPro" id="IPR008969">
    <property type="entry name" value="CarboxyPept-like_regulatory"/>
</dbReference>
<feature type="transmembrane region" description="Helical" evidence="6">
    <location>
        <begin position="642"/>
        <end position="662"/>
    </location>
</feature>
<sequence length="1326" mass="146148">MTISSGPSGRFYLLGASVILLLLFGRLYMNLSPALNQTKEALSSGQALTLEAGLKSASIQQILNTGNYYSDLKDRVFIADSLAVKLRQNGSPDNLGSLNKRLFSVLAPVPWRSRVGGTDFQSRLQVSRQQMGFDSVLYVRELNNPKAYPATVNAGSGSESISGRVMHDEKPMAGVLVQLKRHPATAQPDTLPDRFTYARTDADGRFSFTGLTERSGYSVIPLKPGFEFGSRRGTSHLTSDQSYTFTARRHQLRLIGSTVYGQLKNDHAFTVRTPTAFTAQFWAIVVLFILLFWLVQGFWDIRRFQPDPLLLPILMLLTGISVLTLLAIQDPLQDMLYAWQTVQGIAIGLAGMTILSQLNIGRFYADWRYDWLVTFRNRSSVRLSGWTWLVLAVGLATLTLLIGSGPEGSGVRVNLSILGLTFQPSEITKYLLLIFFAGFFAANEQQIRQLPDLRWRFRVSLGALAGAGLLMLLYLLLGDMGPALVVCFTFLLFYSIARGNLPLTLATGLGYGIALWLLPGWAATLLSLVVLIGYMYWQGEARSRTKLGWAALLTEAPVLLLLVMAMFSFGDQLPFVGSRLADRKAMWLNPWNNDVYGGDHLAHSFWALSSGGWTGQGLGKGFASAMPAAHTDMILPSVGEGLGGLGVVAVFLLMGILLHRILLHARRAGQPFSFFLVAGIAIATGVQFLIIAGGSIGLLPLTGISVPFLSYGKISLIVNLMAMGAVFSVAHRPGQIEQRQYLEKHYDVVLMAGIAGFLIGVLVLIGRLLPIIGWRGNEYIVRPARVVTRNGDPVYSYNPRIERLTRVLAAGTVYDRNGLVLATSSPEQVKQQSTRLRQSGLKSDQLQTLTQKRLQRYYPFGDHLFFWTGDLNTQLFWGQSNGYYAEATHFSELRGFNSRPRKTTLVATDYQADRFSPTVQQTRTLTAYDYSELAPALRAGIDSREVADRKAQNRDIKLSINAELQVALQKGLAQSEYNNKRLSVVVLDAKSGDVLASAVHPLPNLKTPEVMLLSDRDRLKLPYLVTERDLGMTYATAPGSTAKILTAMAAFNKLGSSASSVSYPISCQEIIRRGARESEPCGESVDMRKAIVRSSNVYFIRTANDNNLDNELADLYLATGMNVDLIGGYSFSDTHTDDERSKIRQHWRDSSFVVRRKLYQSTQYPRRYRSEFSGLAWGQGQLTATPVSMARMAGSIANQGILQPSRYVLDKAGKSRAISAGKNVARRADYAEQLEEFMIEQSNPSAGRSKISDARVAGKTGTPERIVQGVQRNDGWYVFFAPTPDGRSPTVVTVRIELGESSADAVNLANTVVAPILKQRNYLGSF</sequence>
<feature type="transmembrane region" description="Helical" evidence="6">
    <location>
        <begin position="674"/>
        <end position="696"/>
    </location>
</feature>
<keyword evidence="5 6" id="KW-0472">Membrane</keyword>
<dbReference type="SUPFAM" id="SSF56601">
    <property type="entry name" value="beta-lactamase/transpeptidase-like"/>
    <property type="match status" value="1"/>
</dbReference>
<feature type="transmembrane region" description="Helical" evidence="6">
    <location>
        <begin position="309"/>
        <end position="329"/>
    </location>
</feature>
<feature type="transmembrane region" description="Helical" evidence="6">
    <location>
        <begin position="279"/>
        <end position="297"/>
    </location>
</feature>
<dbReference type="PANTHER" id="PTHR30474:SF3">
    <property type="entry name" value="PEPTIDOGLYCAN GLYCOSYLTRANSFERASE RODA"/>
    <property type="match status" value="1"/>
</dbReference>
<feature type="transmembrane region" description="Helical" evidence="6">
    <location>
        <begin position="386"/>
        <end position="407"/>
    </location>
</feature>
<dbReference type="GO" id="GO:0008360">
    <property type="term" value="P:regulation of cell shape"/>
    <property type="evidence" value="ECO:0007669"/>
    <property type="project" value="UniProtKB-KW"/>
</dbReference>
<evidence type="ECO:0000256" key="6">
    <source>
        <dbReference type="SAM" id="Phobius"/>
    </source>
</evidence>
<evidence type="ECO:0000313" key="9">
    <source>
        <dbReference type="Proteomes" id="UP000474175"/>
    </source>
</evidence>
<protein>
    <submittedName>
        <fullName evidence="8">FtsW/RodA/SpoVE family cell cycle protein</fullName>
    </submittedName>
</protein>